<evidence type="ECO:0000256" key="5">
    <source>
        <dbReference type="ARBA" id="ARBA00022630"/>
    </source>
</evidence>
<comment type="cofactor">
    <cofactor evidence="1">
        <name>FMN</name>
        <dbReference type="ChEBI" id="CHEBI:58210"/>
    </cofactor>
</comment>
<keyword evidence="5" id="KW-0285">Flavoprotein</keyword>
<evidence type="ECO:0000256" key="2">
    <source>
        <dbReference type="ARBA" id="ARBA00001974"/>
    </source>
</evidence>
<dbReference type="Gene3D" id="3.90.700.10">
    <property type="entry name" value="Succinate dehydrogenase/fumarate reductase flavoprotein, catalytic domain"/>
    <property type="match status" value="1"/>
</dbReference>
<reference evidence="11" key="1">
    <citation type="submission" date="2021-01" db="EMBL/GenBank/DDBJ databases">
        <title>Draft genome sequence of Nasalis larvatus strain YZ03.</title>
        <authorList>
            <person name="Suzuki-Hashido N."/>
            <person name="Tsuchida S."/>
            <person name="Hayakawa T."/>
        </authorList>
    </citation>
    <scope>NUCLEOTIDE SEQUENCE [LARGE SCALE GENOMIC DNA]</scope>
    <source>
        <strain evidence="11">YZ03</strain>
    </source>
</reference>
<dbReference type="InterPro" id="IPR007329">
    <property type="entry name" value="FMN-bd"/>
</dbReference>
<dbReference type="EC" id="1.3.99.33" evidence="3"/>
<dbReference type="InterPro" id="IPR036188">
    <property type="entry name" value="FAD/NAD-bd_sf"/>
</dbReference>
<keyword evidence="7" id="KW-0560">Oxidoreductase</keyword>
<evidence type="ECO:0000313" key="10">
    <source>
        <dbReference type="EMBL" id="GHW02186.1"/>
    </source>
</evidence>
<dbReference type="SUPFAM" id="SSF56425">
    <property type="entry name" value="Succinate dehydrogenase/fumarate reductase flavoprotein, catalytic domain"/>
    <property type="match status" value="1"/>
</dbReference>
<accession>A0ABQ3W6T2</accession>
<evidence type="ECO:0000256" key="6">
    <source>
        <dbReference type="ARBA" id="ARBA00022827"/>
    </source>
</evidence>
<dbReference type="InterPro" id="IPR003953">
    <property type="entry name" value="FAD-dep_OxRdtase_2_FAD-bd"/>
</dbReference>
<keyword evidence="6" id="KW-0274">FAD</keyword>
<dbReference type="EMBL" id="BOCI01000513">
    <property type="protein sequence ID" value="GHW02186.1"/>
    <property type="molecule type" value="Genomic_DNA"/>
</dbReference>
<dbReference type="Gene3D" id="3.50.50.60">
    <property type="entry name" value="FAD/NAD(P)-binding domain"/>
    <property type="match status" value="1"/>
</dbReference>
<keyword evidence="11" id="KW-1185">Reference proteome</keyword>
<name>A0ABQ3W6T2_9LACO</name>
<feature type="domain" description="FMN-binding" evidence="9">
    <location>
        <begin position="527"/>
        <end position="601"/>
    </location>
</feature>
<evidence type="ECO:0000256" key="4">
    <source>
        <dbReference type="ARBA" id="ARBA00015872"/>
    </source>
</evidence>
<dbReference type="PANTHER" id="PTHR43400:SF10">
    <property type="entry name" value="3-OXOSTEROID 1-DEHYDROGENASE"/>
    <property type="match status" value="1"/>
</dbReference>
<sequence>MNTDVQWNADYDVVVVGFGGAGGSAARFAADNGAKVLLLDAAPYGHEGGNTRYCAQHIAMGHDFNKLKDYYKALAAPFTISEAVLDAYVKGLTQIPEYLTKYLGVDHPYIASRDKAPGKPLYERPTLAEYPELPGSDTFDFALVHDHNFDAALWKIIRENVKKRSNNIDVWLASRAVKLIQDPASSRIDGVVVSRDGKEYTVHARRGVVLSLGGFENNAEMQQNFLLQPKRTPLGTLYNRGDGIKMAEEVGAKLWHMNTWENHGIMPGYTFYEGENKRGRQIKWNLLTHGSIFVVSDDATRFFNEDEAGRHGHSYSHGAWEVPTAFENAYLVFDQKQFDKFAHEAEQGALKYPSFMDKLVKGESLTDLAEKTKLPAANLQETIDRFNFYIDQKKDFEFNRPVDSMEKFDGKGKVYAIKLAPSMLNTQGGPQRNEYAQILDVNEKPIEHLFGAGELGGVCVNHYQGGGNVAECLIFGKIAGESAAKAEATASVELTNPVGVINDLVSGDAKEDFAVGDNQYLGESEAGLGGKIVVRVTYEDKTIKNVEVVEDHETEGIGEVAVKEIPGRIVQANSIDVDAVSGASATSRALKEAVKSAIAKAEK</sequence>
<dbReference type="Pfam" id="PF04205">
    <property type="entry name" value="FMN_bind"/>
    <property type="match status" value="1"/>
</dbReference>
<evidence type="ECO:0000256" key="1">
    <source>
        <dbReference type="ARBA" id="ARBA00001917"/>
    </source>
</evidence>
<evidence type="ECO:0000259" key="9">
    <source>
        <dbReference type="SMART" id="SM00900"/>
    </source>
</evidence>
<evidence type="ECO:0000256" key="7">
    <source>
        <dbReference type="ARBA" id="ARBA00023002"/>
    </source>
</evidence>
<dbReference type="RefSeq" id="WP_201331062.1">
    <property type="nucleotide sequence ID" value="NZ_BOCG01000467.1"/>
</dbReference>
<dbReference type="SUPFAM" id="SSF51905">
    <property type="entry name" value="FAD/NAD(P)-binding domain"/>
    <property type="match status" value="1"/>
</dbReference>
<comment type="caution">
    <text evidence="10">The sequence shown here is derived from an EMBL/GenBank/DDBJ whole genome shotgun (WGS) entry which is preliminary data.</text>
</comment>
<gene>
    <name evidence="10" type="ORF">lacNasYZ03_18730</name>
</gene>
<dbReference type="Gene3D" id="3.90.1010.20">
    <property type="match status" value="1"/>
</dbReference>
<protein>
    <recommendedName>
        <fullName evidence="4">Urocanate reductase</fullName>
        <ecNumber evidence="3">1.3.99.33</ecNumber>
    </recommendedName>
</protein>
<evidence type="ECO:0000313" key="11">
    <source>
        <dbReference type="Proteomes" id="UP000616547"/>
    </source>
</evidence>
<dbReference type="Pfam" id="PF00890">
    <property type="entry name" value="FAD_binding_2"/>
    <property type="match status" value="1"/>
</dbReference>
<dbReference type="PANTHER" id="PTHR43400">
    <property type="entry name" value="FUMARATE REDUCTASE"/>
    <property type="match status" value="1"/>
</dbReference>
<comment type="cofactor">
    <cofactor evidence="2">
        <name>FAD</name>
        <dbReference type="ChEBI" id="CHEBI:57692"/>
    </cofactor>
</comment>
<comment type="catalytic activity">
    <reaction evidence="8">
        <text>dihydrourocanate + A = urocanate + AH2</text>
        <dbReference type="Rhea" id="RHEA:36059"/>
        <dbReference type="ChEBI" id="CHEBI:13193"/>
        <dbReference type="ChEBI" id="CHEBI:17499"/>
        <dbReference type="ChEBI" id="CHEBI:27247"/>
        <dbReference type="ChEBI" id="CHEBI:72991"/>
        <dbReference type="EC" id="1.3.99.33"/>
    </reaction>
</comment>
<evidence type="ECO:0000256" key="3">
    <source>
        <dbReference type="ARBA" id="ARBA00013137"/>
    </source>
</evidence>
<dbReference type="InterPro" id="IPR050315">
    <property type="entry name" value="FAD-oxidoreductase_2"/>
</dbReference>
<dbReference type="InterPro" id="IPR027477">
    <property type="entry name" value="Succ_DH/fumarate_Rdtase_cat_sf"/>
</dbReference>
<organism evidence="10 11">
    <name type="scientific">Lactobacillus nasalidis</name>
    <dbReference type="NCBI Taxonomy" id="2797258"/>
    <lineage>
        <taxon>Bacteria</taxon>
        <taxon>Bacillati</taxon>
        <taxon>Bacillota</taxon>
        <taxon>Bacilli</taxon>
        <taxon>Lactobacillales</taxon>
        <taxon>Lactobacillaceae</taxon>
        <taxon>Lactobacillus</taxon>
    </lineage>
</organism>
<evidence type="ECO:0000256" key="8">
    <source>
        <dbReference type="ARBA" id="ARBA00049922"/>
    </source>
</evidence>
<dbReference type="SMART" id="SM00900">
    <property type="entry name" value="FMN_bind"/>
    <property type="match status" value="1"/>
</dbReference>
<dbReference type="Proteomes" id="UP000616547">
    <property type="component" value="Unassembled WGS sequence"/>
</dbReference>
<proteinExistence type="predicted"/>